<proteinExistence type="predicted"/>
<protein>
    <submittedName>
        <fullName evidence="1">Uncharacterized protein</fullName>
    </submittedName>
</protein>
<comment type="caution">
    <text evidence="1">The sequence shown here is derived from an EMBL/GenBank/DDBJ whole genome shotgun (WGS) entry which is preliminary data.</text>
</comment>
<accession>A0A150FT51</accession>
<dbReference type="EMBL" id="LSYV01002352">
    <property type="protein sequence ID" value="KXZ40801.1"/>
    <property type="molecule type" value="Genomic_DNA"/>
</dbReference>
<gene>
    <name evidence="1" type="ORF">GPECTOR_2371g1252</name>
</gene>
<dbReference type="AlphaFoldDB" id="A0A150FT51"/>
<keyword evidence="2" id="KW-1185">Reference proteome</keyword>
<evidence type="ECO:0000313" key="1">
    <source>
        <dbReference type="EMBL" id="KXZ40801.1"/>
    </source>
</evidence>
<organism evidence="1 2">
    <name type="scientific">Gonium pectorale</name>
    <name type="common">Green alga</name>
    <dbReference type="NCBI Taxonomy" id="33097"/>
    <lineage>
        <taxon>Eukaryota</taxon>
        <taxon>Viridiplantae</taxon>
        <taxon>Chlorophyta</taxon>
        <taxon>core chlorophytes</taxon>
        <taxon>Chlorophyceae</taxon>
        <taxon>CS clade</taxon>
        <taxon>Chlamydomonadales</taxon>
        <taxon>Volvocaceae</taxon>
        <taxon>Gonium</taxon>
    </lineage>
</organism>
<name>A0A150FT51_GONPE</name>
<dbReference type="Proteomes" id="UP000075714">
    <property type="component" value="Unassembled WGS sequence"/>
</dbReference>
<sequence>MLPAKPLFEGTMLDYKLDFEVAGVKKSQPSQRVHLNLSRKAIIYTGPSPSVSSTVSLRMTKPVSIVQDEPMVEKASGSFKIFSKDPFLESSPSGIVRRVGTVVPYGNYIDKHGGQLWVHTRGRKLKRAHIIAATWHENRQKLQLGDNGVGNKGPYHVWHKDGKYSNCHINNLIIATCEEAKKLCSVHKNLIGPWQ</sequence>
<evidence type="ECO:0000313" key="2">
    <source>
        <dbReference type="Proteomes" id="UP000075714"/>
    </source>
</evidence>
<reference evidence="2" key="1">
    <citation type="journal article" date="2016" name="Nat. Commun.">
        <title>The Gonium pectorale genome demonstrates co-option of cell cycle regulation during the evolution of multicellularity.</title>
        <authorList>
            <person name="Hanschen E.R."/>
            <person name="Marriage T.N."/>
            <person name="Ferris P.J."/>
            <person name="Hamaji T."/>
            <person name="Toyoda A."/>
            <person name="Fujiyama A."/>
            <person name="Neme R."/>
            <person name="Noguchi H."/>
            <person name="Minakuchi Y."/>
            <person name="Suzuki M."/>
            <person name="Kawai-Toyooka H."/>
            <person name="Smith D.R."/>
            <person name="Sparks H."/>
            <person name="Anderson J."/>
            <person name="Bakaric R."/>
            <person name="Luria V."/>
            <person name="Karger A."/>
            <person name="Kirschner M.W."/>
            <person name="Durand P.M."/>
            <person name="Michod R.E."/>
            <person name="Nozaki H."/>
            <person name="Olson B.J."/>
        </authorList>
    </citation>
    <scope>NUCLEOTIDE SEQUENCE [LARGE SCALE GENOMIC DNA]</scope>
    <source>
        <strain evidence="2">NIES-2863</strain>
    </source>
</reference>